<protein>
    <recommendedName>
        <fullName evidence="3">RING-type domain-containing protein</fullName>
    </recommendedName>
</protein>
<organism evidence="1 2">
    <name type="scientific">Ascobolus immersus RN42</name>
    <dbReference type="NCBI Taxonomy" id="1160509"/>
    <lineage>
        <taxon>Eukaryota</taxon>
        <taxon>Fungi</taxon>
        <taxon>Dikarya</taxon>
        <taxon>Ascomycota</taxon>
        <taxon>Pezizomycotina</taxon>
        <taxon>Pezizomycetes</taxon>
        <taxon>Pezizales</taxon>
        <taxon>Ascobolaceae</taxon>
        <taxon>Ascobolus</taxon>
    </lineage>
</organism>
<dbReference type="Proteomes" id="UP000275078">
    <property type="component" value="Unassembled WGS sequence"/>
</dbReference>
<reference evidence="1 2" key="1">
    <citation type="journal article" date="2018" name="Nat. Ecol. Evol.">
        <title>Pezizomycetes genomes reveal the molecular basis of ectomycorrhizal truffle lifestyle.</title>
        <authorList>
            <person name="Murat C."/>
            <person name="Payen T."/>
            <person name="Noel B."/>
            <person name="Kuo A."/>
            <person name="Morin E."/>
            <person name="Chen J."/>
            <person name="Kohler A."/>
            <person name="Krizsan K."/>
            <person name="Balestrini R."/>
            <person name="Da Silva C."/>
            <person name="Montanini B."/>
            <person name="Hainaut M."/>
            <person name="Levati E."/>
            <person name="Barry K.W."/>
            <person name="Belfiori B."/>
            <person name="Cichocki N."/>
            <person name="Clum A."/>
            <person name="Dockter R.B."/>
            <person name="Fauchery L."/>
            <person name="Guy J."/>
            <person name="Iotti M."/>
            <person name="Le Tacon F."/>
            <person name="Lindquist E.A."/>
            <person name="Lipzen A."/>
            <person name="Malagnac F."/>
            <person name="Mello A."/>
            <person name="Molinier V."/>
            <person name="Miyauchi S."/>
            <person name="Poulain J."/>
            <person name="Riccioni C."/>
            <person name="Rubini A."/>
            <person name="Sitrit Y."/>
            <person name="Splivallo R."/>
            <person name="Traeger S."/>
            <person name="Wang M."/>
            <person name="Zifcakova L."/>
            <person name="Wipf D."/>
            <person name="Zambonelli A."/>
            <person name="Paolocci F."/>
            <person name="Nowrousian M."/>
            <person name="Ottonello S."/>
            <person name="Baldrian P."/>
            <person name="Spatafora J.W."/>
            <person name="Henrissat B."/>
            <person name="Nagy L.G."/>
            <person name="Aury J.M."/>
            <person name="Wincker P."/>
            <person name="Grigoriev I.V."/>
            <person name="Bonfante P."/>
            <person name="Martin F.M."/>
        </authorList>
    </citation>
    <scope>NUCLEOTIDE SEQUENCE [LARGE SCALE GENOMIC DNA]</scope>
    <source>
        <strain evidence="1 2">RN42</strain>
    </source>
</reference>
<sequence>MSQSVLETSAVCYRCSKSCEEYQSWALHCGPPGKICCNSCMRNIFIVGTSSNAVGSVSCCPQHTWTAASIGMKDILKLLFDAKTARRIHKRMAELDSQAGKSIVCSNNACRATILKVERKTENLKVSDFSIPCTVTVVKTQAQINEKAQVDYEHSPYKPWTPAVPELKIDGGNDKVTSLVNQQSTSDTVCCKACWTETCVICKEKAHAPGVDCSKDGDLKQTIKLAVKMGWKRCGGCHYFFEAHGAYQVGYGTDCPNCNKRICNHCGAIGGNNESNNYRWTPSCGCKKTTRLGRGLTRLFTSKKTMEKKLFMSTPSAPKPIKE</sequence>
<accession>A0A3N4HL41</accession>
<evidence type="ECO:0000313" key="2">
    <source>
        <dbReference type="Proteomes" id="UP000275078"/>
    </source>
</evidence>
<dbReference type="AlphaFoldDB" id="A0A3N4HL41"/>
<name>A0A3N4HL41_ASCIM</name>
<gene>
    <name evidence="1" type="ORF">BJ508DRAFT_366174</name>
</gene>
<evidence type="ECO:0000313" key="1">
    <source>
        <dbReference type="EMBL" id="RPA74543.1"/>
    </source>
</evidence>
<proteinExistence type="predicted"/>
<evidence type="ECO:0008006" key="3">
    <source>
        <dbReference type="Google" id="ProtNLM"/>
    </source>
</evidence>
<keyword evidence="2" id="KW-1185">Reference proteome</keyword>
<dbReference type="EMBL" id="ML119787">
    <property type="protein sequence ID" value="RPA74543.1"/>
    <property type="molecule type" value="Genomic_DNA"/>
</dbReference>